<keyword evidence="2 4" id="KW-0863">Zinc-finger</keyword>
<evidence type="ECO:0000313" key="8">
    <source>
        <dbReference type="Proteomes" id="UP001190700"/>
    </source>
</evidence>
<dbReference type="PROSITE" id="PS50135">
    <property type="entry name" value="ZF_ZZ_2"/>
    <property type="match status" value="1"/>
</dbReference>
<dbReference type="AlphaFoldDB" id="A0AAE0EU50"/>
<feature type="domain" description="ZZ-type" evidence="6">
    <location>
        <begin position="69"/>
        <end position="120"/>
    </location>
</feature>
<dbReference type="SMART" id="SM00291">
    <property type="entry name" value="ZnF_ZZ"/>
    <property type="match status" value="1"/>
</dbReference>
<protein>
    <recommendedName>
        <fullName evidence="6">ZZ-type domain-containing protein</fullName>
    </recommendedName>
</protein>
<keyword evidence="3" id="KW-0862">Zinc</keyword>
<sequence>MFTATAAGFGATAAGVGATAAGFGATAAGFGTTAAGFGASAFGSTPNCWPVTTSRYNVQGRPAPAKVEHEGVSCDVCGAGNPLVGLRHKCLVCVNVDLCTGCLELHDPAHPVVRFAQPVDPGWHGVMTAGFLALPSFVYPGNDFARPPPPGLEQELQRFLVGGVERCVPDAFGAPATPLDPAAPALADLARRFSAAAEHTAGAVEAERGARPSHLSGQLHPEYFTMVEGTQVAAPTSGSALCLLSPRGGPIACVQLLCTSASGPKSTIVDADRLPQGVSSPPSASPLSQGGPVMFGGGGPMPSAGFSSAVFGRPEPPAKPRTFFGLVAEDGVEVSLVLTNLCPEGLLKIEVARCNAEGARSGAQPLNAVNVLRPRESTVLSSDQTTGLALLLRGVQSALGGSVTVQAELGASALGKAGGYLLINVEGEPQHRHCWLGPSNGFGAPKEVEGGPPVWANLDLILLKDRLPAASPPEPRTGPRTGGYGESGGPTFIPFGATAPAPGIIPFGATTAAPGIFGAPTAAPGTFGATAPAPGIFGAPTAAPGTFGATTPAPGIFGAPTAAPGIFGAPQPTGGFGGAPPATGGFGGAPPATGGSVVPPATGGSVVPLLPRGFGGAPPATGVRPPSVGQASPVPAFMVLNAQVATIDPGRQVGVERGEPAELKFTIHLERAVLGFAVQPALTFRNSKQCAEGLQRRAQQLLAEDRAALTQRARPAPQAPAPQACALCNESSPPPDAMLLPCGHRCVHAEEANLIDTCPICSSSITAHLLIENDQVVRVLSRPARAVPPHVAQQISTGAFAKPVVYVYSRVRAEVAVQVALHGIDAEFSLLIPGPDNGVSKDSITTQSAEWNVLVGPDGILTSAHQPPQWPPVASLFWESTGSAVPPLRKPGTESFCVPCGELGKWLLDALCARGLSPREYTEMSTYWAGRFAGRAEKHVVLRFLSAAEINAVSSLSSNPSADAILRVYIVFALAFAPPSWCSTKLRVDPGSSSMDAVLRVRDDAALMMVEWGGTEVQLIDQDDEP</sequence>
<name>A0AAE0EU50_9CHLO</name>
<feature type="compositionally biased region" description="Polar residues" evidence="5">
    <location>
        <begin position="277"/>
        <end position="288"/>
    </location>
</feature>
<keyword evidence="1" id="KW-0479">Metal-binding</keyword>
<dbReference type="Proteomes" id="UP001190700">
    <property type="component" value="Unassembled WGS sequence"/>
</dbReference>
<evidence type="ECO:0000256" key="5">
    <source>
        <dbReference type="SAM" id="MobiDB-lite"/>
    </source>
</evidence>
<evidence type="ECO:0000256" key="2">
    <source>
        <dbReference type="ARBA" id="ARBA00022771"/>
    </source>
</evidence>
<comment type="caution">
    <text evidence="7">The sequence shown here is derived from an EMBL/GenBank/DDBJ whole genome shotgun (WGS) entry which is preliminary data.</text>
</comment>
<feature type="region of interest" description="Disordered" evidence="5">
    <location>
        <begin position="276"/>
        <end position="299"/>
    </location>
</feature>
<evidence type="ECO:0000256" key="3">
    <source>
        <dbReference type="ARBA" id="ARBA00022833"/>
    </source>
</evidence>
<accession>A0AAE0EU50</accession>
<gene>
    <name evidence="7" type="ORF">CYMTET_49187</name>
</gene>
<proteinExistence type="predicted"/>
<dbReference type="SUPFAM" id="SSF57850">
    <property type="entry name" value="RING/U-box"/>
    <property type="match status" value="1"/>
</dbReference>
<dbReference type="Gene3D" id="3.30.60.90">
    <property type="match status" value="1"/>
</dbReference>
<evidence type="ECO:0000259" key="6">
    <source>
        <dbReference type="PROSITE" id="PS50135"/>
    </source>
</evidence>
<keyword evidence="8" id="KW-1185">Reference proteome</keyword>
<evidence type="ECO:0000256" key="4">
    <source>
        <dbReference type="PROSITE-ProRule" id="PRU00228"/>
    </source>
</evidence>
<evidence type="ECO:0000256" key="1">
    <source>
        <dbReference type="ARBA" id="ARBA00022723"/>
    </source>
</evidence>
<dbReference type="Pfam" id="PF00569">
    <property type="entry name" value="ZZ"/>
    <property type="match status" value="1"/>
</dbReference>
<dbReference type="InterPro" id="IPR052260">
    <property type="entry name" value="Autophagy_Rcpt_SigReg"/>
</dbReference>
<evidence type="ECO:0000313" key="7">
    <source>
        <dbReference type="EMBL" id="KAK3241013.1"/>
    </source>
</evidence>
<dbReference type="GO" id="GO:0008270">
    <property type="term" value="F:zinc ion binding"/>
    <property type="evidence" value="ECO:0007669"/>
    <property type="project" value="UniProtKB-KW"/>
</dbReference>
<dbReference type="InterPro" id="IPR013083">
    <property type="entry name" value="Znf_RING/FYVE/PHD"/>
</dbReference>
<dbReference type="EMBL" id="LGRX02033497">
    <property type="protein sequence ID" value="KAK3241013.1"/>
    <property type="molecule type" value="Genomic_DNA"/>
</dbReference>
<organism evidence="7 8">
    <name type="scientific">Cymbomonas tetramitiformis</name>
    <dbReference type="NCBI Taxonomy" id="36881"/>
    <lineage>
        <taxon>Eukaryota</taxon>
        <taxon>Viridiplantae</taxon>
        <taxon>Chlorophyta</taxon>
        <taxon>Pyramimonadophyceae</taxon>
        <taxon>Pyramimonadales</taxon>
        <taxon>Pyramimonadaceae</taxon>
        <taxon>Cymbomonas</taxon>
    </lineage>
</organism>
<dbReference type="CDD" id="cd02340">
    <property type="entry name" value="ZZ_NBR1_like"/>
    <property type="match status" value="1"/>
</dbReference>
<dbReference type="InterPro" id="IPR043145">
    <property type="entry name" value="Znf_ZZ_sf"/>
</dbReference>
<dbReference type="PANTHER" id="PTHR15090">
    <property type="entry name" value="SEQUESTOSOME 1-RELATED"/>
    <property type="match status" value="1"/>
</dbReference>
<dbReference type="InterPro" id="IPR000433">
    <property type="entry name" value="Znf_ZZ"/>
</dbReference>
<reference evidence="7 8" key="1">
    <citation type="journal article" date="2015" name="Genome Biol. Evol.">
        <title>Comparative Genomics of a Bacterivorous Green Alga Reveals Evolutionary Causalities and Consequences of Phago-Mixotrophic Mode of Nutrition.</title>
        <authorList>
            <person name="Burns J.A."/>
            <person name="Paasch A."/>
            <person name="Narechania A."/>
            <person name="Kim E."/>
        </authorList>
    </citation>
    <scope>NUCLEOTIDE SEQUENCE [LARGE SCALE GENOMIC DNA]</scope>
    <source>
        <strain evidence="7 8">PLY_AMNH</strain>
    </source>
</reference>
<dbReference type="Gene3D" id="3.30.40.10">
    <property type="entry name" value="Zinc/RING finger domain, C3HC4 (zinc finger)"/>
    <property type="match status" value="1"/>
</dbReference>